<dbReference type="InterPro" id="IPR013424">
    <property type="entry name" value="Ice-binding_C"/>
</dbReference>
<evidence type="ECO:0000259" key="2">
    <source>
        <dbReference type="Pfam" id="PF07589"/>
    </source>
</evidence>
<sequence length="286" mass="30402" precursor="true">MRKLLSISIPAMMVVFIGLPNTQAQTVFSEAGATAADVTDTVDGFRTALGTLNPFEPTDFPSGRRQINWDAAPDAVSAPNPFAGNFFNFSSSPRARGIEFSTPGTGFQLSATEASGVGEYFANINSQYGQVFDAFSPERLFTPLSSNVTEVSFFSPSDQTTPALTNGFGVIFSDVDFADTTSIELFDINDASLGVYFAENYAVNGIENPNQHFSFLGVAYDDPIISSALITTGTDALGGLEDLSAGVDLVVMDDIIFGEPQAVPEPSSTAALLLGLLAAVRRRRRS</sequence>
<feature type="chain" id="PRO_5023148413" description="Ice-binding protein C-terminal domain-containing protein" evidence="1">
    <location>
        <begin position="25"/>
        <end position="286"/>
    </location>
</feature>
<organism evidence="3 4">
    <name type="scientific">Rubripirellula obstinata</name>
    <dbReference type="NCBI Taxonomy" id="406547"/>
    <lineage>
        <taxon>Bacteria</taxon>
        <taxon>Pseudomonadati</taxon>
        <taxon>Planctomycetota</taxon>
        <taxon>Planctomycetia</taxon>
        <taxon>Pirellulales</taxon>
        <taxon>Pirellulaceae</taxon>
        <taxon>Rubripirellula</taxon>
    </lineage>
</organism>
<dbReference type="Pfam" id="PF07589">
    <property type="entry name" value="PEP-CTERM"/>
    <property type="match status" value="1"/>
</dbReference>
<keyword evidence="4" id="KW-1185">Reference proteome</keyword>
<gene>
    <name evidence="3" type="ORF">LF1_29890</name>
</gene>
<dbReference type="Proteomes" id="UP000322699">
    <property type="component" value="Unassembled WGS sequence"/>
</dbReference>
<evidence type="ECO:0000256" key="1">
    <source>
        <dbReference type="SAM" id="SignalP"/>
    </source>
</evidence>
<comment type="caution">
    <text evidence="3">The sequence shown here is derived from an EMBL/GenBank/DDBJ whole genome shotgun (WGS) entry which is preliminary data.</text>
</comment>
<proteinExistence type="predicted"/>
<protein>
    <recommendedName>
        <fullName evidence="2">Ice-binding protein C-terminal domain-containing protein</fullName>
    </recommendedName>
</protein>
<dbReference type="RefSeq" id="WP_068258036.1">
    <property type="nucleotide sequence ID" value="NZ_LWSK01000002.1"/>
</dbReference>
<evidence type="ECO:0000313" key="3">
    <source>
        <dbReference type="EMBL" id="KAA1260449.1"/>
    </source>
</evidence>
<dbReference type="EMBL" id="VRLW01000001">
    <property type="protein sequence ID" value="KAA1260449.1"/>
    <property type="molecule type" value="Genomic_DNA"/>
</dbReference>
<dbReference type="OrthoDB" id="937176at2"/>
<accession>A0A5B1CL18</accession>
<reference evidence="3 4" key="1">
    <citation type="submission" date="2019-08" db="EMBL/GenBank/DDBJ databases">
        <title>Deep-cultivation of Planctomycetes and their phenomic and genomic characterization uncovers novel biology.</title>
        <authorList>
            <person name="Wiegand S."/>
            <person name="Jogler M."/>
            <person name="Boedeker C."/>
            <person name="Pinto D."/>
            <person name="Vollmers J."/>
            <person name="Rivas-Marin E."/>
            <person name="Kohn T."/>
            <person name="Peeters S.H."/>
            <person name="Heuer A."/>
            <person name="Rast P."/>
            <person name="Oberbeckmann S."/>
            <person name="Bunk B."/>
            <person name="Jeske O."/>
            <person name="Meyerdierks A."/>
            <person name="Storesund J.E."/>
            <person name="Kallscheuer N."/>
            <person name="Luecker S."/>
            <person name="Lage O.M."/>
            <person name="Pohl T."/>
            <person name="Merkel B.J."/>
            <person name="Hornburger P."/>
            <person name="Mueller R.-W."/>
            <person name="Bruemmer F."/>
            <person name="Labrenz M."/>
            <person name="Spormann A.M."/>
            <person name="Op Den Camp H."/>
            <person name="Overmann J."/>
            <person name="Amann R."/>
            <person name="Jetten M.S.M."/>
            <person name="Mascher T."/>
            <person name="Medema M.H."/>
            <person name="Devos D.P."/>
            <person name="Kaster A.-K."/>
            <person name="Ovreas L."/>
            <person name="Rohde M."/>
            <person name="Galperin M.Y."/>
            <person name="Jogler C."/>
        </authorList>
    </citation>
    <scope>NUCLEOTIDE SEQUENCE [LARGE SCALE GENOMIC DNA]</scope>
    <source>
        <strain evidence="3 4">LF1</strain>
    </source>
</reference>
<dbReference type="NCBIfam" id="TIGR02595">
    <property type="entry name" value="PEP_CTERM"/>
    <property type="match status" value="1"/>
</dbReference>
<dbReference type="AlphaFoldDB" id="A0A5B1CL18"/>
<name>A0A5B1CL18_9BACT</name>
<feature type="signal peptide" evidence="1">
    <location>
        <begin position="1"/>
        <end position="24"/>
    </location>
</feature>
<evidence type="ECO:0000313" key="4">
    <source>
        <dbReference type="Proteomes" id="UP000322699"/>
    </source>
</evidence>
<feature type="domain" description="Ice-binding protein C-terminal" evidence="2">
    <location>
        <begin position="262"/>
        <end position="284"/>
    </location>
</feature>
<keyword evidence="1" id="KW-0732">Signal</keyword>